<evidence type="ECO:0000313" key="1">
    <source>
        <dbReference type="EMBL" id="KAF5920672.1"/>
    </source>
</evidence>
<accession>A0A7J7EXY1</accession>
<dbReference type="GO" id="GO:0000976">
    <property type="term" value="F:transcription cis-regulatory region binding"/>
    <property type="evidence" value="ECO:0007669"/>
    <property type="project" value="InterPro"/>
</dbReference>
<gene>
    <name evidence="1" type="ORF">HPG69_014709</name>
</gene>
<dbReference type="InterPro" id="IPR055303">
    <property type="entry name" value="ATMIN"/>
</dbReference>
<dbReference type="AlphaFoldDB" id="A0A7J7EXY1"/>
<keyword evidence="2" id="KW-1185">Reference proteome</keyword>
<dbReference type="Proteomes" id="UP000551758">
    <property type="component" value="Unassembled WGS sequence"/>
</dbReference>
<dbReference type="EMBL" id="JACDTQ010001936">
    <property type="protein sequence ID" value="KAF5920672.1"/>
    <property type="molecule type" value="Genomic_DNA"/>
</dbReference>
<organism evidence="1 2">
    <name type="scientific">Diceros bicornis minor</name>
    <name type="common">South-central black rhinoceros</name>
    <dbReference type="NCBI Taxonomy" id="77932"/>
    <lineage>
        <taxon>Eukaryota</taxon>
        <taxon>Metazoa</taxon>
        <taxon>Chordata</taxon>
        <taxon>Craniata</taxon>
        <taxon>Vertebrata</taxon>
        <taxon>Euteleostomi</taxon>
        <taxon>Mammalia</taxon>
        <taxon>Eutheria</taxon>
        <taxon>Laurasiatheria</taxon>
        <taxon>Perissodactyla</taxon>
        <taxon>Rhinocerotidae</taxon>
        <taxon>Diceros</taxon>
    </lineage>
</organism>
<comment type="caution">
    <text evidence="1">The sequence shown here is derived from an EMBL/GenBank/DDBJ whole genome shotgun (WGS) entry which is preliminary data.</text>
</comment>
<dbReference type="GO" id="GO:0045944">
    <property type="term" value="P:positive regulation of transcription by RNA polymerase II"/>
    <property type="evidence" value="ECO:0007669"/>
    <property type="project" value="InterPro"/>
</dbReference>
<dbReference type="GO" id="GO:0000981">
    <property type="term" value="F:DNA-binding transcription factor activity, RNA polymerase II-specific"/>
    <property type="evidence" value="ECO:0007669"/>
    <property type="project" value="TreeGrafter"/>
</dbReference>
<dbReference type="PANTHER" id="PTHR46664:SF1">
    <property type="entry name" value="ATM INTERACTOR"/>
    <property type="match status" value="1"/>
</dbReference>
<sequence>MSWNKWAETKADFLFVENSAQSYGCRGNPNFLGLEMSYRYRHTNFLTQWPSRKYSKTCQFFHDTETDNEYGFETLGSLFFTSNETQRAVDAFLYLAWNLLESQLSSVETYTWPELSQYPSS</sequence>
<proteinExistence type="predicted"/>
<dbReference type="PANTHER" id="PTHR46664">
    <property type="entry name" value="ATM INTERACTOR"/>
    <property type="match status" value="1"/>
</dbReference>
<protein>
    <submittedName>
        <fullName evidence="1">Uncharacterized protein</fullName>
    </submittedName>
</protein>
<evidence type="ECO:0000313" key="2">
    <source>
        <dbReference type="Proteomes" id="UP000551758"/>
    </source>
</evidence>
<dbReference type="GO" id="GO:0005634">
    <property type="term" value="C:nucleus"/>
    <property type="evidence" value="ECO:0007669"/>
    <property type="project" value="TreeGrafter"/>
</dbReference>
<reference evidence="1 2" key="1">
    <citation type="journal article" date="2020" name="Mol. Biol. Evol.">
        <title>Interspecific Gene Flow and the Evolution of Specialization in Black and White Rhinoceros.</title>
        <authorList>
            <person name="Moodley Y."/>
            <person name="Westbury M.V."/>
            <person name="Russo I.M."/>
            <person name="Gopalakrishnan S."/>
            <person name="Rakotoarivelo A."/>
            <person name="Olsen R.A."/>
            <person name="Prost S."/>
            <person name="Tunstall T."/>
            <person name="Ryder O.A."/>
            <person name="Dalen L."/>
            <person name="Bruford M.W."/>
        </authorList>
    </citation>
    <scope>NUCLEOTIDE SEQUENCE [LARGE SCALE GENOMIC DNA]</scope>
    <source>
        <strain evidence="1">SBR-YM</strain>
        <tissue evidence="1">Skin</tissue>
    </source>
</reference>
<feature type="non-terminal residue" evidence="1">
    <location>
        <position position="121"/>
    </location>
</feature>
<name>A0A7J7EXY1_DICBM</name>